<name>A0A2M7H5D3_9BACT</name>
<reference evidence="3 4" key="1">
    <citation type="submission" date="2017-09" db="EMBL/GenBank/DDBJ databases">
        <title>Depth-based differentiation of microbial function through sediment-hosted aquifers and enrichment of novel symbionts in the deep terrestrial subsurface.</title>
        <authorList>
            <person name="Probst A.J."/>
            <person name="Ladd B."/>
            <person name="Jarett J.K."/>
            <person name="Geller-Mcgrath D.E."/>
            <person name="Sieber C.M."/>
            <person name="Emerson J.B."/>
            <person name="Anantharaman K."/>
            <person name="Thomas B.C."/>
            <person name="Malmstrom R."/>
            <person name="Stieglmeier M."/>
            <person name="Klingl A."/>
            <person name="Woyke T."/>
            <person name="Ryan C.M."/>
            <person name="Banfield J.F."/>
        </authorList>
    </citation>
    <scope>NUCLEOTIDE SEQUENCE [LARGE SCALE GENOMIC DNA]</scope>
    <source>
        <strain evidence="3">CG15_BIG_FIL_POST_REV_8_21_14_020_45_12</strain>
    </source>
</reference>
<proteinExistence type="predicted"/>
<dbReference type="Pfam" id="PF04203">
    <property type="entry name" value="Sortase"/>
    <property type="match status" value="1"/>
</dbReference>
<evidence type="ECO:0008006" key="5">
    <source>
        <dbReference type="Google" id="ProtNLM"/>
    </source>
</evidence>
<dbReference type="InterPro" id="IPR005754">
    <property type="entry name" value="Sortase"/>
</dbReference>
<keyword evidence="1" id="KW-0378">Hydrolase</keyword>
<organism evidence="3 4">
    <name type="scientific">Candidatus Kerfeldbacteria bacterium CG15_BIG_FIL_POST_REV_8_21_14_020_45_12</name>
    <dbReference type="NCBI Taxonomy" id="2014247"/>
    <lineage>
        <taxon>Bacteria</taxon>
        <taxon>Candidatus Kerfeldiibacteriota</taxon>
    </lineage>
</organism>
<keyword evidence="2" id="KW-1133">Transmembrane helix</keyword>
<evidence type="ECO:0000256" key="2">
    <source>
        <dbReference type="SAM" id="Phobius"/>
    </source>
</evidence>
<evidence type="ECO:0000313" key="3">
    <source>
        <dbReference type="EMBL" id="PIW37445.1"/>
    </source>
</evidence>
<sequence length="214" mass="24072">MLRCIRLRTRIMMMPKLLKRITGSWANVVILVGVGLVVYAFAPYVISEGWYRLLQLRNQKYVLNKDATGENPQRSVFGELLAGSSINISPVNNDFALVIEKIGLNVPVVKGVSVVDRAKYMAALREGVAHAKGTALPSENAGNVYIFAHSSLNFWALGKYATAFNLLRKLELKDEINVFYDGRLFVYEVVNREILPGWNTYPLTRRVIEPVLTL</sequence>
<accession>A0A2M7H5D3</accession>
<dbReference type="EMBL" id="PFGC01000003">
    <property type="protein sequence ID" value="PIW37445.1"/>
    <property type="molecule type" value="Genomic_DNA"/>
</dbReference>
<dbReference type="AlphaFoldDB" id="A0A2M7H5D3"/>
<dbReference type="Gene3D" id="2.40.260.10">
    <property type="entry name" value="Sortase"/>
    <property type="match status" value="1"/>
</dbReference>
<dbReference type="InterPro" id="IPR023365">
    <property type="entry name" value="Sortase_dom-sf"/>
</dbReference>
<gene>
    <name evidence="3" type="ORF">COW24_00115</name>
</gene>
<evidence type="ECO:0000313" key="4">
    <source>
        <dbReference type="Proteomes" id="UP000230292"/>
    </source>
</evidence>
<feature type="transmembrane region" description="Helical" evidence="2">
    <location>
        <begin position="21"/>
        <end position="42"/>
    </location>
</feature>
<feature type="non-terminal residue" evidence="3">
    <location>
        <position position="214"/>
    </location>
</feature>
<protein>
    <recommendedName>
        <fullName evidence="5">Sortase</fullName>
    </recommendedName>
</protein>
<keyword evidence="2" id="KW-0812">Transmembrane</keyword>
<dbReference type="Proteomes" id="UP000230292">
    <property type="component" value="Unassembled WGS sequence"/>
</dbReference>
<dbReference type="SUPFAM" id="SSF63817">
    <property type="entry name" value="Sortase"/>
    <property type="match status" value="1"/>
</dbReference>
<evidence type="ECO:0000256" key="1">
    <source>
        <dbReference type="ARBA" id="ARBA00022801"/>
    </source>
</evidence>
<dbReference type="GO" id="GO:0016787">
    <property type="term" value="F:hydrolase activity"/>
    <property type="evidence" value="ECO:0007669"/>
    <property type="project" value="UniProtKB-KW"/>
</dbReference>
<comment type="caution">
    <text evidence="3">The sequence shown here is derived from an EMBL/GenBank/DDBJ whole genome shotgun (WGS) entry which is preliminary data.</text>
</comment>
<keyword evidence="2" id="KW-0472">Membrane</keyword>